<feature type="compositionally biased region" description="Basic residues" evidence="1">
    <location>
        <begin position="396"/>
        <end position="405"/>
    </location>
</feature>
<comment type="caution">
    <text evidence="4">The sequence shown here is derived from an EMBL/GenBank/DDBJ whole genome shotgun (WGS) entry which is preliminary data.</text>
</comment>
<proteinExistence type="predicted"/>
<evidence type="ECO:0000313" key="4">
    <source>
        <dbReference type="EMBL" id="KNZ60859.1"/>
    </source>
</evidence>
<keyword evidence="3" id="KW-0732">Signal</keyword>
<keyword evidence="2" id="KW-0472">Membrane</keyword>
<dbReference type="VEuPathDB" id="FungiDB:VP01_148g6"/>
<keyword evidence="5" id="KW-1185">Reference proteome</keyword>
<dbReference type="AlphaFoldDB" id="A0A0L6VJJ1"/>
<evidence type="ECO:0000256" key="2">
    <source>
        <dbReference type="SAM" id="Phobius"/>
    </source>
</evidence>
<dbReference type="OrthoDB" id="206201at2759"/>
<gene>
    <name evidence="4" type="ORF">VP01_148g6</name>
</gene>
<accession>A0A0L6VJJ1</accession>
<reference evidence="4 5" key="1">
    <citation type="submission" date="2015-08" db="EMBL/GenBank/DDBJ databases">
        <title>Next Generation Sequencing and Analysis of the Genome of Puccinia sorghi L Schw, the Causal Agent of Maize Common Rust.</title>
        <authorList>
            <person name="Rochi L."/>
            <person name="Burguener G."/>
            <person name="Darino M."/>
            <person name="Turjanski A."/>
            <person name="Kreff E."/>
            <person name="Dieguez M.J."/>
            <person name="Sacco F."/>
        </authorList>
    </citation>
    <scope>NUCLEOTIDE SEQUENCE [LARGE SCALE GENOMIC DNA]</scope>
    <source>
        <strain evidence="4 5">RO10H11247</strain>
    </source>
</reference>
<feature type="chain" id="PRO_5005568113" evidence="3">
    <location>
        <begin position="18"/>
        <end position="429"/>
    </location>
</feature>
<feature type="region of interest" description="Disordered" evidence="1">
    <location>
        <begin position="114"/>
        <end position="134"/>
    </location>
</feature>
<feature type="signal peptide" evidence="3">
    <location>
        <begin position="1"/>
        <end position="17"/>
    </location>
</feature>
<organism evidence="4 5">
    <name type="scientific">Puccinia sorghi</name>
    <dbReference type="NCBI Taxonomy" id="27349"/>
    <lineage>
        <taxon>Eukaryota</taxon>
        <taxon>Fungi</taxon>
        <taxon>Dikarya</taxon>
        <taxon>Basidiomycota</taxon>
        <taxon>Pucciniomycotina</taxon>
        <taxon>Pucciniomycetes</taxon>
        <taxon>Pucciniales</taxon>
        <taxon>Pucciniaceae</taxon>
        <taxon>Puccinia</taxon>
    </lineage>
</organism>
<feature type="transmembrane region" description="Helical" evidence="2">
    <location>
        <begin position="6"/>
        <end position="30"/>
    </location>
</feature>
<protein>
    <submittedName>
        <fullName evidence="4">Uncharacterized protein</fullName>
    </submittedName>
</protein>
<evidence type="ECO:0000256" key="1">
    <source>
        <dbReference type="SAM" id="MobiDB-lite"/>
    </source>
</evidence>
<dbReference type="EMBL" id="LAVV01005442">
    <property type="protein sequence ID" value="KNZ60859.1"/>
    <property type="molecule type" value="Genomic_DNA"/>
</dbReference>
<evidence type="ECO:0000256" key="3">
    <source>
        <dbReference type="SAM" id="SignalP"/>
    </source>
</evidence>
<feature type="compositionally biased region" description="Polar residues" evidence="1">
    <location>
        <begin position="373"/>
        <end position="394"/>
    </location>
</feature>
<dbReference type="Proteomes" id="UP000037035">
    <property type="component" value="Unassembled WGS sequence"/>
</dbReference>
<feature type="region of interest" description="Disordered" evidence="1">
    <location>
        <begin position="373"/>
        <end position="429"/>
    </location>
</feature>
<evidence type="ECO:0000313" key="5">
    <source>
        <dbReference type="Proteomes" id="UP000037035"/>
    </source>
</evidence>
<keyword evidence="2" id="KW-1133">Transmembrane helix</keyword>
<name>A0A0L6VJJ1_9BASI</name>
<keyword evidence="2" id="KW-0812">Transmembrane</keyword>
<sequence>MLTVIHLLVLLQAIASGTSILVSQVSLIFLDKYTRKKGINPHEIYTWIASSSTPLLNYTGSGILGSVCHQGAGLVNACSTSRPQMYHSMLTNLFVCIKSHTIPYYGVGAALKKRPDPGRSVQKHPLPKVSDTAPNRPSARHFTAFLILPRLQSKPWPHCHLLTQLFCCRKHKPSNHEKLTTLYSHKSKSLTIMGRRNQCCREQKKIICIAVQTEPREDVSSSESNIELVETILGQAGPISHTAWKQCLACALIDHQLTCNQIPPRPQCQRCFAYRQLPLQSRFFFLFPQTHNRSGLLVLLASSSCVVLLTHSWFFSKTPSAPLVSIGYEPRVLTLWAFTAWKQKILGHCQQLGLKNFLTSYTLPADPVAQETYEANRSKNSQHSTFLHGNNQLKPSCHRGKRRKPSQTVEAPNKPLQGKSLWQPHQGLK</sequence>